<evidence type="ECO:0000313" key="1">
    <source>
        <dbReference type="EMBL" id="MBB4613799.1"/>
    </source>
</evidence>
<reference evidence="1 2" key="1">
    <citation type="submission" date="2020-08" db="EMBL/GenBank/DDBJ databases">
        <title>Genomic Encyclopedia of Type Strains, Phase IV (KMG-IV): sequencing the most valuable type-strain genomes for metagenomic binning, comparative biology and taxonomic classification.</title>
        <authorList>
            <person name="Goeker M."/>
        </authorList>
    </citation>
    <scope>NUCLEOTIDE SEQUENCE [LARGE SCALE GENOMIC DNA]</scope>
    <source>
        <strain evidence="1 2">DSM 17507</strain>
    </source>
</reference>
<organism evidence="1 2">
    <name type="scientific">Novosphingobium taihuense</name>
    <dbReference type="NCBI Taxonomy" id="260085"/>
    <lineage>
        <taxon>Bacteria</taxon>
        <taxon>Pseudomonadati</taxon>
        <taxon>Pseudomonadota</taxon>
        <taxon>Alphaproteobacteria</taxon>
        <taxon>Sphingomonadales</taxon>
        <taxon>Sphingomonadaceae</taxon>
        <taxon>Novosphingobium</taxon>
    </lineage>
</organism>
<name>A0A7W7ACK6_9SPHN</name>
<gene>
    <name evidence="1" type="ORF">GGR37_002074</name>
</gene>
<dbReference type="Proteomes" id="UP000538566">
    <property type="component" value="Unassembled WGS sequence"/>
</dbReference>
<proteinExistence type="predicted"/>
<evidence type="ECO:0000313" key="2">
    <source>
        <dbReference type="Proteomes" id="UP000538566"/>
    </source>
</evidence>
<dbReference type="AlphaFoldDB" id="A0A7W7ACK6"/>
<dbReference type="EMBL" id="JACHOA010000003">
    <property type="protein sequence ID" value="MBB4613799.1"/>
    <property type="molecule type" value="Genomic_DNA"/>
</dbReference>
<dbReference type="RefSeq" id="WP_181447256.1">
    <property type="nucleotide sequence ID" value="NZ_JACHOA010000003.1"/>
</dbReference>
<comment type="caution">
    <text evidence="1">The sequence shown here is derived from an EMBL/GenBank/DDBJ whole genome shotgun (WGS) entry which is preliminary data.</text>
</comment>
<sequence length="48" mass="4940">MKKIVVAAGIVVAAVLAVAWIKGGTQPMQWIEQPVTSPQGPVLGGDVQ</sequence>
<keyword evidence="2" id="KW-1185">Reference proteome</keyword>
<protein>
    <submittedName>
        <fullName evidence="1">Uncharacterized protein</fullName>
    </submittedName>
</protein>
<accession>A0A7W7ACK6</accession>